<feature type="compositionally biased region" description="Low complexity" evidence="1">
    <location>
        <begin position="15"/>
        <end position="28"/>
    </location>
</feature>
<evidence type="ECO:0000313" key="3">
    <source>
        <dbReference type="Proteomes" id="UP001345219"/>
    </source>
</evidence>
<comment type="caution">
    <text evidence="2">The sequence shown here is derived from an EMBL/GenBank/DDBJ whole genome shotgun (WGS) entry which is preliminary data.</text>
</comment>
<gene>
    <name evidence="2" type="ORF">SAY87_029865</name>
</gene>
<sequence length="104" mass="11886">MEKKGLFSAKNKEIPSLSSLSPPSCDSSYENISTKHSTRKKKLLCPFHRVSPIMVLLHTQPLSVEQIIVREREKLSLKFLPWMFYLDSVTEKTDPHSKKGKASN</sequence>
<evidence type="ECO:0000256" key="1">
    <source>
        <dbReference type="SAM" id="MobiDB-lite"/>
    </source>
</evidence>
<feature type="compositionally biased region" description="Basic and acidic residues" evidence="1">
    <location>
        <begin position="1"/>
        <end position="13"/>
    </location>
</feature>
<proteinExistence type="predicted"/>
<keyword evidence="3" id="KW-1185">Reference proteome</keyword>
<protein>
    <submittedName>
        <fullName evidence="2">Uncharacterized protein</fullName>
    </submittedName>
</protein>
<evidence type="ECO:0000313" key="2">
    <source>
        <dbReference type="EMBL" id="KAK4761981.1"/>
    </source>
</evidence>
<feature type="region of interest" description="Disordered" evidence="1">
    <location>
        <begin position="1"/>
        <end position="33"/>
    </location>
</feature>
<reference evidence="2 3" key="1">
    <citation type="journal article" date="2023" name="Hortic Res">
        <title>Pangenome of water caltrop reveals structural variations and asymmetric subgenome divergence after allopolyploidization.</title>
        <authorList>
            <person name="Zhang X."/>
            <person name="Chen Y."/>
            <person name="Wang L."/>
            <person name="Yuan Y."/>
            <person name="Fang M."/>
            <person name="Shi L."/>
            <person name="Lu R."/>
            <person name="Comes H.P."/>
            <person name="Ma Y."/>
            <person name="Chen Y."/>
            <person name="Huang G."/>
            <person name="Zhou Y."/>
            <person name="Zheng Z."/>
            <person name="Qiu Y."/>
        </authorList>
    </citation>
    <scope>NUCLEOTIDE SEQUENCE [LARGE SCALE GENOMIC DNA]</scope>
    <source>
        <tissue evidence="2">Roots</tissue>
    </source>
</reference>
<accession>A0AAN7K8A8</accession>
<dbReference type="AlphaFoldDB" id="A0AAN7K8A8"/>
<dbReference type="EMBL" id="JAXIOK010000009">
    <property type="protein sequence ID" value="KAK4761981.1"/>
    <property type="molecule type" value="Genomic_DNA"/>
</dbReference>
<name>A0AAN7K8A8_9MYRT</name>
<dbReference type="Proteomes" id="UP001345219">
    <property type="component" value="Chromosome 23"/>
</dbReference>
<organism evidence="2 3">
    <name type="scientific">Trapa incisa</name>
    <dbReference type="NCBI Taxonomy" id="236973"/>
    <lineage>
        <taxon>Eukaryota</taxon>
        <taxon>Viridiplantae</taxon>
        <taxon>Streptophyta</taxon>
        <taxon>Embryophyta</taxon>
        <taxon>Tracheophyta</taxon>
        <taxon>Spermatophyta</taxon>
        <taxon>Magnoliopsida</taxon>
        <taxon>eudicotyledons</taxon>
        <taxon>Gunneridae</taxon>
        <taxon>Pentapetalae</taxon>
        <taxon>rosids</taxon>
        <taxon>malvids</taxon>
        <taxon>Myrtales</taxon>
        <taxon>Lythraceae</taxon>
        <taxon>Trapa</taxon>
    </lineage>
</organism>